<dbReference type="SUPFAM" id="SSF51445">
    <property type="entry name" value="(Trans)glycosidases"/>
    <property type="match status" value="1"/>
</dbReference>
<reference evidence="12" key="1">
    <citation type="journal article" date="2012" name="Nature">
        <title>A physical, genetic and functional sequence assembly of the barley genome.</title>
        <authorList>
            <consortium name="The International Barley Genome Sequencing Consortium"/>
            <person name="Mayer K.F."/>
            <person name="Waugh R."/>
            <person name="Brown J.W."/>
            <person name="Schulman A."/>
            <person name="Langridge P."/>
            <person name="Platzer M."/>
            <person name="Fincher G.B."/>
            <person name="Muehlbauer G.J."/>
            <person name="Sato K."/>
            <person name="Close T.J."/>
            <person name="Wise R.P."/>
            <person name="Stein N."/>
        </authorList>
    </citation>
    <scope>NUCLEOTIDE SEQUENCE [LARGE SCALE GENOMIC DNA]</scope>
    <source>
        <strain evidence="12">cv. Morex</strain>
    </source>
</reference>
<accession>A0A8I7BFK9</accession>
<dbReference type="InterPro" id="IPR044846">
    <property type="entry name" value="GH10"/>
</dbReference>
<feature type="domain" description="CBM-cenC" evidence="10">
    <location>
        <begin position="13"/>
        <end position="164"/>
    </location>
</feature>
<evidence type="ECO:0000313" key="11">
    <source>
        <dbReference type="EnsemblPlants" id="HORVU.MOREX.r3.5HG0519630.1"/>
    </source>
</evidence>
<dbReference type="Gramene" id="HORVU.MOREX.r3.5HG0519630.1">
    <property type="protein sequence ID" value="HORVU.MOREX.r3.5HG0519630.1"/>
    <property type="gene ID" value="HORVU.MOREX.r3.5HG0519630"/>
</dbReference>
<keyword evidence="3" id="KW-0378">Hydrolase</keyword>
<dbReference type="InterPro" id="IPR031158">
    <property type="entry name" value="GH10_AS"/>
</dbReference>
<evidence type="ECO:0000256" key="8">
    <source>
        <dbReference type="SAM" id="MobiDB-lite"/>
    </source>
</evidence>
<keyword evidence="12" id="KW-1185">Reference proteome</keyword>
<name>A0A8I7BFK9_HORVV</name>
<dbReference type="EnsemblPlants" id="HORVU.MOREX.r3.5HG0519630.1">
    <property type="protein sequence ID" value="HORVU.MOREX.r3.5HG0519630.1"/>
    <property type="gene ID" value="HORVU.MOREX.r3.5HG0519630"/>
</dbReference>
<proteinExistence type="inferred from homology"/>
<reference evidence="11" key="3">
    <citation type="submission" date="2022-01" db="UniProtKB">
        <authorList>
            <consortium name="EnsemblPlants"/>
        </authorList>
    </citation>
    <scope>IDENTIFICATION</scope>
    <source>
        <strain evidence="11">subsp. vulgare</strain>
    </source>
</reference>
<dbReference type="Gene3D" id="3.20.20.80">
    <property type="entry name" value="Glycosidases"/>
    <property type="match status" value="1"/>
</dbReference>
<evidence type="ECO:0000256" key="5">
    <source>
        <dbReference type="ARBA" id="ARBA00023295"/>
    </source>
</evidence>
<dbReference type="SUPFAM" id="SSF49785">
    <property type="entry name" value="Galactose-binding domain-like"/>
    <property type="match status" value="1"/>
</dbReference>
<comment type="similarity">
    <text evidence="1">Belongs to the glycosyl hydrolase 10 (cellulase F) family.</text>
</comment>
<dbReference type="Proteomes" id="UP000011116">
    <property type="component" value="Chromosome 5H"/>
</dbReference>
<evidence type="ECO:0000256" key="2">
    <source>
        <dbReference type="ARBA" id="ARBA00022737"/>
    </source>
</evidence>
<dbReference type="SMR" id="A0A8I7BFK9"/>
<evidence type="ECO:0000259" key="9">
    <source>
        <dbReference type="Pfam" id="PF00331"/>
    </source>
</evidence>
<dbReference type="PROSITE" id="PS00591">
    <property type="entry name" value="GH10_1"/>
    <property type="match status" value="1"/>
</dbReference>
<keyword evidence="6" id="KW-0624">Polysaccharide degradation</keyword>
<keyword evidence="5" id="KW-0326">Glycosidase</keyword>
<feature type="domain" description="GH10" evidence="9">
    <location>
        <begin position="323"/>
        <end position="448"/>
    </location>
</feature>
<evidence type="ECO:0000256" key="7">
    <source>
        <dbReference type="PROSITE-ProRule" id="PRU10061"/>
    </source>
</evidence>
<dbReference type="PANTHER" id="PTHR31490">
    <property type="entry name" value="GLYCOSYL HYDROLASE"/>
    <property type="match status" value="1"/>
</dbReference>
<dbReference type="PANTHER" id="PTHR31490:SF89">
    <property type="entry name" value="GH10 DOMAIN-CONTAINING PROTEIN"/>
    <property type="match status" value="1"/>
</dbReference>
<dbReference type="AlphaFoldDB" id="A0A8I7BFK9"/>
<evidence type="ECO:0008006" key="13">
    <source>
        <dbReference type="Google" id="ProtNLM"/>
    </source>
</evidence>
<dbReference type="InterPro" id="IPR003305">
    <property type="entry name" value="CenC_carb-bd"/>
</dbReference>
<dbReference type="InterPro" id="IPR017853">
    <property type="entry name" value="GH"/>
</dbReference>
<reference evidence="11" key="2">
    <citation type="submission" date="2020-10" db="EMBL/GenBank/DDBJ databases">
        <authorList>
            <person name="Scholz U."/>
            <person name="Mascher M."/>
            <person name="Fiebig A."/>
        </authorList>
    </citation>
    <scope>NUCLEOTIDE SEQUENCE [LARGE SCALE GENOMIC DNA]</scope>
    <source>
        <strain evidence="11">cv. Morex</strain>
    </source>
</reference>
<sequence length="516" mass="55078">MAGTQDASLITQNSTLEGGSLAGFAALGSRTTTLSVHDEEEMVAVTVGHGGDGNEPSGRYILVSGRADEKDGLRQVITGGVLKPGITYRVAGWISLVVAGAASRGTSHPVRVNLGVAMDDDESESLQVECGAVCAEAGGWTEIMGAFRLMTEQRSAAVYVHGAPAGVDVKVMDLRVVSVDREARFRQLKDKTDKHLIVLALLHQPLGLDRLRERAQVVPHRGAAGGSSTTPTPTRSSRSATAWTSASAATASSGPWKATCSSGSRAWTRTSSSLPSRATSRAWCPATLATSRITTSTTRCCTANSSGTVSETRTSRRSCSRRYANDFNVECGNDPNATPEKYAEQVAWLQSCGAVVRGIGLQGHVTSPVGEVICAALHRLATTGVPVWFTELDVSEPDVNLRAKDLEVVLREAYAHPAVEGIVLWGFMQGTMWLQDAWLVDANGTVNEAGQMFLNLQREWKTDVRGNADGDGNFNFRVFHGRYFVEVTTATGCRMLKTFTVEKGDNTPLLVDLGDG</sequence>
<evidence type="ECO:0000256" key="1">
    <source>
        <dbReference type="ARBA" id="ARBA00007495"/>
    </source>
</evidence>
<organism evidence="11 12">
    <name type="scientific">Hordeum vulgare subsp. vulgare</name>
    <name type="common">Domesticated barley</name>
    <dbReference type="NCBI Taxonomy" id="112509"/>
    <lineage>
        <taxon>Eukaryota</taxon>
        <taxon>Viridiplantae</taxon>
        <taxon>Streptophyta</taxon>
        <taxon>Embryophyta</taxon>
        <taxon>Tracheophyta</taxon>
        <taxon>Spermatophyta</taxon>
        <taxon>Magnoliopsida</taxon>
        <taxon>Liliopsida</taxon>
        <taxon>Poales</taxon>
        <taxon>Poaceae</taxon>
        <taxon>BOP clade</taxon>
        <taxon>Pooideae</taxon>
        <taxon>Triticodae</taxon>
        <taxon>Triticeae</taxon>
        <taxon>Hordeinae</taxon>
        <taxon>Hordeum</taxon>
    </lineage>
</organism>
<feature type="compositionally biased region" description="Low complexity" evidence="8">
    <location>
        <begin position="226"/>
        <end position="256"/>
    </location>
</feature>
<keyword evidence="2" id="KW-0677">Repeat</keyword>
<dbReference type="InterPro" id="IPR008979">
    <property type="entry name" value="Galactose-bd-like_sf"/>
</dbReference>
<evidence type="ECO:0000256" key="3">
    <source>
        <dbReference type="ARBA" id="ARBA00022801"/>
    </source>
</evidence>
<dbReference type="Pfam" id="PF00331">
    <property type="entry name" value="Glyco_hydro_10"/>
    <property type="match status" value="1"/>
</dbReference>
<evidence type="ECO:0000256" key="4">
    <source>
        <dbReference type="ARBA" id="ARBA00023277"/>
    </source>
</evidence>
<dbReference type="Gramene" id="HORVU.MOREX.r2.5HG0431960.1">
    <property type="protein sequence ID" value="HORVU.MOREX.r2.5HG0431960.1"/>
    <property type="gene ID" value="HORVU.MOREX.r2.5HG0431960"/>
</dbReference>
<protein>
    <recommendedName>
        <fullName evidence="13">GH10 domain-containing protein</fullName>
    </recommendedName>
</protein>
<evidence type="ECO:0000256" key="6">
    <source>
        <dbReference type="ARBA" id="ARBA00023326"/>
    </source>
</evidence>
<evidence type="ECO:0000313" key="12">
    <source>
        <dbReference type="Proteomes" id="UP000011116"/>
    </source>
</evidence>
<dbReference type="GO" id="GO:0045493">
    <property type="term" value="P:xylan catabolic process"/>
    <property type="evidence" value="ECO:0000318"/>
    <property type="project" value="GO_Central"/>
</dbReference>
<evidence type="ECO:0000259" key="10">
    <source>
        <dbReference type="Pfam" id="PF02018"/>
    </source>
</evidence>
<feature type="active site" description="Nucleophile" evidence="7">
    <location>
        <position position="391"/>
    </location>
</feature>
<dbReference type="Gene3D" id="2.60.120.260">
    <property type="entry name" value="Galactose-binding domain-like"/>
    <property type="match status" value="1"/>
</dbReference>
<dbReference type="InterPro" id="IPR001000">
    <property type="entry name" value="GH10_dom"/>
</dbReference>
<dbReference type="Pfam" id="PF02018">
    <property type="entry name" value="CBM_4_9"/>
    <property type="match status" value="1"/>
</dbReference>
<keyword evidence="4" id="KW-0119">Carbohydrate metabolism</keyword>
<feature type="region of interest" description="Disordered" evidence="8">
    <location>
        <begin position="219"/>
        <end position="273"/>
    </location>
</feature>
<dbReference type="GO" id="GO:0031176">
    <property type="term" value="F:endo-1,4-beta-xylanase activity"/>
    <property type="evidence" value="ECO:0000318"/>
    <property type="project" value="GO_Central"/>
</dbReference>
<feature type="compositionally biased region" description="Polar residues" evidence="8">
    <location>
        <begin position="259"/>
        <end position="273"/>
    </location>
</feature>